<dbReference type="Proteomes" id="UP001601059">
    <property type="component" value="Unassembled WGS sequence"/>
</dbReference>
<gene>
    <name evidence="2" type="ORF">ACFYKX_03350</name>
</gene>
<accession>A0ABW6K639</accession>
<keyword evidence="3" id="KW-1185">Reference proteome</keyword>
<evidence type="ECO:0000256" key="1">
    <source>
        <dbReference type="SAM" id="SignalP"/>
    </source>
</evidence>
<proteinExistence type="predicted"/>
<feature type="chain" id="PRO_5045537552" description="FAD/FMN-containing dehydrogenase" evidence="1">
    <location>
        <begin position="24"/>
        <end position="83"/>
    </location>
</feature>
<reference evidence="2 3" key="1">
    <citation type="submission" date="2024-08" db="EMBL/GenBank/DDBJ databases">
        <title>Two novel Cytobacillus novel species.</title>
        <authorList>
            <person name="Liu G."/>
        </authorList>
    </citation>
    <scope>NUCLEOTIDE SEQUENCE [LARGE SCALE GENOMIC DNA]</scope>
    <source>
        <strain evidence="2 3">FJAT-54145</strain>
    </source>
</reference>
<keyword evidence="1" id="KW-0732">Signal</keyword>
<evidence type="ECO:0000313" key="2">
    <source>
        <dbReference type="EMBL" id="MFE8699656.1"/>
    </source>
</evidence>
<evidence type="ECO:0000313" key="3">
    <source>
        <dbReference type="Proteomes" id="UP001601059"/>
    </source>
</evidence>
<comment type="caution">
    <text evidence="2">The sequence shown here is derived from an EMBL/GenBank/DDBJ whole genome shotgun (WGS) entry which is preliminary data.</text>
</comment>
<evidence type="ECO:0008006" key="4">
    <source>
        <dbReference type="Google" id="ProtNLM"/>
    </source>
</evidence>
<protein>
    <recommendedName>
        <fullName evidence="4">FAD/FMN-containing dehydrogenase</fullName>
    </recommendedName>
</protein>
<name>A0ABW6K639_9BACI</name>
<dbReference type="RefSeq" id="WP_389358037.1">
    <property type="nucleotide sequence ID" value="NZ_JBIACK010000001.1"/>
</dbReference>
<dbReference type="EMBL" id="JBIACK010000001">
    <property type="protein sequence ID" value="MFE8699656.1"/>
    <property type="molecule type" value="Genomic_DNA"/>
</dbReference>
<sequence>MKKLFTSILTASLFLAIATATFAQDNEVENGVMNFGQMKPFMEEMHPELSEKELKDMYESCHGTNGAMPSKNFQHMNHMDMGL</sequence>
<feature type="signal peptide" evidence="1">
    <location>
        <begin position="1"/>
        <end position="23"/>
    </location>
</feature>
<organism evidence="2 3">
    <name type="scientific">Cytobacillus spartinae</name>
    <dbReference type="NCBI Taxonomy" id="3299023"/>
    <lineage>
        <taxon>Bacteria</taxon>
        <taxon>Bacillati</taxon>
        <taxon>Bacillota</taxon>
        <taxon>Bacilli</taxon>
        <taxon>Bacillales</taxon>
        <taxon>Bacillaceae</taxon>
        <taxon>Cytobacillus</taxon>
    </lineage>
</organism>